<dbReference type="NCBIfam" id="NF006775">
    <property type="entry name" value="PRK09290.2-5"/>
    <property type="match status" value="1"/>
</dbReference>
<accession>A0A9W6CWZ4</accession>
<evidence type="ECO:0000313" key="11">
    <source>
        <dbReference type="Proteomes" id="UP001144396"/>
    </source>
</evidence>
<comment type="subunit">
    <text evidence="3">Homodimer.</text>
</comment>
<evidence type="ECO:0000259" key="9">
    <source>
        <dbReference type="Pfam" id="PF07687"/>
    </source>
</evidence>
<sequence>MSDRLRTGSLAIAERILDRCDRLGTITSTPGMIERVHLSPEHREANDLAASWLTEAGLETWQDAAGNQCARLEGERPDLPALVVGSHLDTVRDAGRYDGMLGVLLAIEVAARIAAQDQPLPFALEVVAFSDEEGTRFGSGLAGSRAFAGQFAADWWEYRDEDGLTYADASIDFGLDPGRIGAAARRPEALVGYLEAHIEQGPYLEDADRALAVVPTIAGARRFALTMTGVAGHAGGTPYARRRDALVGASELVAAIERIGIDSGTIATVGHLQAFPGGVNVIPGRVEFSLDLRAESNEARDAAWAEIDRVAQEIASRRRLDFHAEERYRADATPCAGWLQDAVTAGIRSTGDDDPMRIWSRAGHDGMAVHAVTDIAMLFIRCGRGGISHHPDETVTRRDVALALDALEQAVLAVAERVRAEPERLVTAAPPEPHGVGLH</sequence>
<dbReference type="Gene3D" id="3.30.70.360">
    <property type="match status" value="1"/>
</dbReference>
<comment type="caution">
    <text evidence="10">The sequence shown here is derived from an EMBL/GenBank/DDBJ whole genome shotgun (WGS) entry which is preliminary data.</text>
</comment>
<keyword evidence="4 7" id="KW-0479">Metal-binding</keyword>
<dbReference type="InterPro" id="IPR011650">
    <property type="entry name" value="Peptidase_M20_dimer"/>
</dbReference>
<comment type="similarity">
    <text evidence="2">Belongs to the peptidase M20 family.</text>
</comment>
<reference evidence="10" key="1">
    <citation type="submission" date="2022-12" db="EMBL/GenBank/DDBJ databases">
        <title>Reference genome sequencing for broad-spectrum identification of bacterial and archaeal isolates by mass spectrometry.</title>
        <authorList>
            <person name="Sekiguchi Y."/>
            <person name="Tourlousse D.M."/>
        </authorList>
    </citation>
    <scope>NUCLEOTIDE SEQUENCE</scope>
    <source>
        <strain evidence="10">14</strain>
    </source>
</reference>
<dbReference type="EMBL" id="BSDP01000001">
    <property type="protein sequence ID" value="GLI28137.1"/>
    <property type="molecule type" value="Genomic_DNA"/>
</dbReference>
<dbReference type="RefSeq" id="WP_281885251.1">
    <property type="nucleotide sequence ID" value="NZ_BSDP01000001.1"/>
</dbReference>
<dbReference type="PANTHER" id="PTHR32494">
    <property type="entry name" value="ALLANTOATE DEIMINASE-RELATED"/>
    <property type="match status" value="1"/>
</dbReference>
<evidence type="ECO:0000313" key="10">
    <source>
        <dbReference type="EMBL" id="GLI28137.1"/>
    </source>
</evidence>
<evidence type="ECO:0000256" key="1">
    <source>
        <dbReference type="ARBA" id="ARBA00001936"/>
    </source>
</evidence>
<protein>
    <submittedName>
        <fullName evidence="10">Zn-dependent hydrolase</fullName>
    </submittedName>
</protein>
<feature type="binding site" evidence="8">
    <location>
        <position position="293"/>
    </location>
    <ligand>
        <name>allantoate</name>
        <dbReference type="ChEBI" id="CHEBI:17536"/>
    </ligand>
</feature>
<dbReference type="CDD" id="cd03884">
    <property type="entry name" value="M20_bAS"/>
    <property type="match status" value="1"/>
</dbReference>
<evidence type="ECO:0000256" key="7">
    <source>
        <dbReference type="PIRSR" id="PIRSR001235-1"/>
    </source>
</evidence>
<comment type="cofactor">
    <cofactor evidence="1">
        <name>Mn(2+)</name>
        <dbReference type="ChEBI" id="CHEBI:29035"/>
    </cofactor>
</comment>
<evidence type="ECO:0000256" key="3">
    <source>
        <dbReference type="ARBA" id="ARBA00011738"/>
    </source>
</evidence>
<dbReference type="Pfam" id="PF01546">
    <property type="entry name" value="Peptidase_M20"/>
    <property type="match status" value="1"/>
</dbReference>
<keyword evidence="11" id="KW-1185">Reference proteome</keyword>
<dbReference type="InterPro" id="IPR036264">
    <property type="entry name" value="Bact_exopeptidase_dim_dom"/>
</dbReference>
<feature type="binding site" evidence="7">
    <location>
        <position position="98"/>
    </location>
    <ligand>
        <name>Zn(2+)</name>
        <dbReference type="ChEBI" id="CHEBI:29105"/>
        <label>1</label>
    </ligand>
</feature>
<evidence type="ECO:0000256" key="8">
    <source>
        <dbReference type="PIRSR" id="PIRSR001235-2"/>
    </source>
</evidence>
<dbReference type="Pfam" id="PF07687">
    <property type="entry name" value="M20_dimer"/>
    <property type="match status" value="1"/>
</dbReference>
<dbReference type="SUPFAM" id="SSF55031">
    <property type="entry name" value="Bacterial exopeptidase dimerisation domain"/>
    <property type="match status" value="1"/>
</dbReference>
<feature type="binding site" evidence="7">
    <location>
        <position position="389"/>
    </location>
    <ligand>
        <name>Zn(2+)</name>
        <dbReference type="ChEBI" id="CHEBI:29105"/>
        <label>2</label>
    </ligand>
</feature>
<feature type="binding site" evidence="7">
    <location>
        <position position="133"/>
    </location>
    <ligand>
        <name>Zn(2+)</name>
        <dbReference type="ChEBI" id="CHEBI:29105"/>
        <label>2</label>
    </ligand>
</feature>
<feature type="binding site" evidence="8">
    <location>
        <position position="280"/>
    </location>
    <ligand>
        <name>allantoate</name>
        <dbReference type="ChEBI" id="CHEBI:17536"/>
    </ligand>
</feature>
<keyword evidence="6" id="KW-0464">Manganese</keyword>
<evidence type="ECO:0000256" key="4">
    <source>
        <dbReference type="ARBA" id="ARBA00022723"/>
    </source>
</evidence>
<dbReference type="InterPro" id="IPR010158">
    <property type="entry name" value="Amidase_Cbmase"/>
</dbReference>
<organism evidence="10 11">
    <name type="scientific">Agromyces rhizosphaerae</name>
    <dbReference type="NCBI Taxonomy" id="88374"/>
    <lineage>
        <taxon>Bacteria</taxon>
        <taxon>Bacillati</taxon>
        <taxon>Actinomycetota</taxon>
        <taxon>Actinomycetes</taxon>
        <taxon>Micrococcales</taxon>
        <taxon>Microbacteriaceae</taxon>
        <taxon>Agromyces</taxon>
    </lineage>
</organism>
<dbReference type="Proteomes" id="UP001144396">
    <property type="component" value="Unassembled WGS sequence"/>
</dbReference>
<dbReference type="PIRSF" id="PIRSF001235">
    <property type="entry name" value="Amidase_carbamoylase"/>
    <property type="match status" value="1"/>
</dbReference>
<evidence type="ECO:0000256" key="2">
    <source>
        <dbReference type="ARBA" id="ARBA00006153"/>
    </source>
</evidence>
<dbReference type="PANTHER" id="PTHR32494:SF19">
    <property type="entry name" value="ALLANTOATE DEIMINASE-RELATED"/>
    <property type="match status" value="1"/>
</dbReference>
<feature type="binding site" evidence="7">
    <location>
        <position position="87"/>
    </location>
    <ligand>
        <name>Zn(2+)</name>
        <dbReference type="ChEBI" id="CHEBI:29105"/>
        <label>1</label>
    </ligand>
</feature>
<feature type="domain" description="Peptidase M20 dimerisation" evidence="9">
    <location>
        <begin position="219"/>
        <end position="316"/>
    </location>
</feature>
<comment type="cofactor">
    <cofactor evidence="7">
        <name>Zn(2+)</name>
        <dbReference type="ChEBI" id="CHEBI:29105"/>
    </cofactor>
    <text evidence="7">Binds 2 Zn(2+) ions per subunit.</text>
</comment>
<dbReference type="NCBIfam" id="TIGR01879">
    <property type="entry name" value="hydantase"/>
    <property type="match status" value="1"/>
</dbReference>
<feature type="binding site" evidence="7">
    <location>
        <position position="197"/>
    </location>
    <ligand>
        <name>Zn(2+)</name>
        <dbReference type="ChEBI" id="CHEBI:29105"/>
        <label>1</label>
    </ligand>
</feature>
<name>A0A9W6CWZ4_9MICO</name>
<dbReference type="GO" id="GO:0016813">
    <property type="term" value="F:hydrolase activity, acting on carbon-nitrogen (but not peptide) bonds, in linear amidines"/>
    <property type="evidence" value="ECO:0007669"/>
    <property type="project" value="InterPro"/>
</dbReference>
<dbReference type="InterPro" id="IPR002933">
    <property type="entry name" value="Peptidase_M20"/>
</dbReference>
<dbReference type="Gene3D" id="3.40.630.10">
    <property type="entry name" value="Zn peptidases"/>
    <property type="match status" value="1"/>
</dbReference>
<keyword evidence="7" id="KW-0862">Zinc</keyword>
<feature type="binding site" evidence="8">
    <location>
        <position position="222"/>
    </location>
    <ligand>
        <name>allantoate</name>
        <dbReference type="ChEBI" id="CHEBI:17536"/>
    </ligand>
</feature>
<proteinExistence type="inferred from homology"/>
<gene>
    <name evidence="10" type="ORF">ARHIZOSPH14_23790</name>
</gene>
<evidence type="ECO:0000256" key="6">
    <source>
        <dbReference type="ARBA" id="ARBA00023211"/>
    </source>
</evidence>
<dbReference type="AlphaFoldDB" id="A0A9W6CWZ4"/>
<feature type="binding site" evidence="7">
    <location>
        <position position="98"/>
    </location>
    <ligand>
        <name>Zn(2+)</name>
        <dbReference type="ChEBI" id="CHEBI:29105"/>
        <label>2</label>
    </ligand>
</feature>
<dbReference type="SUPFAM" id="SSF53187">
    <property type="entry name" value="Zn-dependent exopeptidases"/>
    <property type="match status" value="1"/>
</dbReference>
<keyword evidence="5 10" id="KW-0378">Hydrolase</keyword>
<dbReference type="GO" id="GO:0046872">
    <property type="term" value="F:metal ion binding"/>
    <property type="evidence" value="ECO:0007669"/>
    <property type="project" value="UniProtKB-KW"/>
</dbReference>
<evidence type="ECO:0000256" key="5">
    <source>
        <dbReference type="ARBA" id="ARBA00022801"/>
    </source>
</evidence>